<evidence type="ECO:0000256" key="3">
    <source>
        <dbReference type="ARBA" id="ARBA00022692"/>
    </source>
</evidence>
<evidence type="ECO:0000256" key="7">
    <source>
        <dbReference type="ARBA" id="ARBA00023136"/>
    </source>
</evidence>
<keyword evidence="2 8" id="KW-1003">Cell membrane</keyword>
<evidence type="ECO:0000313" key="10">
    <source>
        <dbReference type="EMBL" id="MEI5907585.1"/>
    </source>
</evidence>
<comment type="caution">
    <text evidence="10">The sequence shown here is derived from an EMBL/GenBank/DDBJ whole genome shotgun (WGS) entry which is preliminary data.</text>
</comment>
<keyword evidence="7 8" id="KW-0472">Membrane</keyword>
<keyword evidence="5 8" id="KW-0573">Peptidoglycan synthesis</keyword>
<comment type="subcellular location">
    <subcellularLocation>
        <location evidence="1 8">Cell membrane</location>
        <topology evidence="1 8">Multi-pass membrane protein</topology>
    </subcellularLocation>
</comment>
<gene>
    <name evidence="8 10" type="primary">murJ</name>
    <name evidence="10" type="ORF">WAK64_11015</name>
</gene>
<evidence type="ECO:0000256" key="8">
    <source>
        <dbReference type="HAMAP-Rule" id="MF_02078"/>
    </source>
</evidence>
<evidence type="ECO:0000256" key="6">
    <source>
        <dbReference type="ARBA" id="ARBA00022989"/>
    </source>
</evidence>
<dbReference type="CDD" id="cd13123">
    <property type="entry name" value="MATE_MurJ_like"/>
    <property type="match status" value="1"/>
</dbReference>
<feature type="transmembrane region" description="Helical" evidence="8">
    <location>
        <begin position="157"/>
        <end position="178"/>
    </location>
</feature>
<feature type="transmembrane region" description="Helical" evidence="8">
    <location>
        <begin position="184"/>
        <end position="203"/>
    </location>
</feature>
<dbReference type="Pfam" id="PF03023">
    <property type="entry name" value="MurJ"/>
    <property type="match status" value="1"/>
</dbReference>
<dbReference type="NCBIfam" id="TIGR01695">
    <property type="entry name" value="murJ_mviN"/>
    <property type="match status" value="1"/>
</dbReference>
<accession>A0ABU8HE12</accession>
<dbReference type="Proteomes" id="UP001312865">
    <property type="component" value="Unassembled WGS sequence"/>
</dbReference>
<feature type="transmembrane region" description="Helical" evidence="8">
    <location>
        <begin position="224"/>
        <end position="245"/>
    </location>
</feature>
<evidence type="ECO:0000256" key="1">
    <source>
        <dbReference type="ARBA" id="ARBA00004651"/>
    </source>
</evidence>
<feature type="transmembrane region" description="Helical" evidence="8">
    <location>
        <begin position="84"/>
        <end position="107"/>
    </location>
</feature>
<name>A0ABU8HE12_9BACI</name>
<keyword evidence="8 9" id="KW-0813">Transport</keyword>
<dbReference type="PRINTS" id="PR01806">
    <property type="entry name" value="VIRFACTRMVIN"/>
</dbReference>
<feature type="transmembrane region" description="Helical" evidence="8">
    <location>
        <begin position="473"/>
        <end position="493"/>
    </location>
</feature>
<keyword evidence="8 9" id="KW-0961">Cell wall biogenesis/degradation</keyword>
<keyword evidence="3 8" id="KW-0812">Transmembrane</keyword>
<evidence type="ECO:0000256" key="4">
    <source>
        <dbReference type="ARBA" id="ARBA00022960"/>
    </source>
</evidence>
<sequence>MMKFSKVFKAVGLVTLISALGKLLGFGREAIIAAYFGASNIADVFFVAFLIPTILFTATGSAIQAGIIPIYIEEKEKNATHADYFMSLLGTFFLLISIMMIILVLIFTKPIVYLMAPGFTEEQLTLAIQLTRIMVPSMFFLTLTAIATGVLNANKKFLLPAFTATAQNVVIIISTIILAKEYGVIGLSIGVLIGSVSQFFIQYPAFSKYNITFNFQFKKEKEKILKTLTMFYPIIIASVAVQLNSVVDRMISSSLDQGSVSALNYAYRLLWLPLSITLAPLITVLYPSIVEFALESKNRFLHLMTKGMNTIIFLSIPFIVVMIVDGVKIIEIVFQRGAFSTEDTLKTNSAFYYYAIGLAFFALRDFLMNCFYALKKTKVAMYSCLIAVVFNIILSYLLSKSLHVSGIALASSLSMFIQCFILFFYLKRDLEWGIPSKKIIKSTFQIMTTFSLSYVAGKGAMVLILDFHPILELFLVSLVIFSTYFISCILLKIEHINPLIKKRTKEPIS</sequence>
<comment type="similarity">
    <text evidence="8 9">Belongs to the MurJ/MviN family.</text>
</comment>
<keyword evidence="4 8" id="KW-0133">Cell shape</keyword>
<dbReference type="InterPro" id="IPR004268">
    <property type="entry name" value="MurJ"/>
</dbReference>
<feature type="transmembrane region" description="Helical" evidence="8">
    <location>
        <begin position="446"/>
        <end position="467"/>
    </location>
</feature>
<feature type="transmembrane region" description="Helical" evidence="8">
    <location>
        <begin position="404"/>
        <end position="426"/>
    </location>
</feature>
<comment type="function">
    <text evidence="8 9">Involved in peptidoglycan biosynthesis. Transports lipid-linked peptidoglycan precursors from the inner to the outer leaflet of the cytoplasmic membrane.</text>
</comment>
<dbReference type="PIRSF" id="PIRSF002869">
    <property type="entry name" value="MviN"/>
    <property type="match status" value="1"/>
</dbReference>
<reference evidence="10 11" key="1">
    <citation type="journal article" date="2018" name="J. Microbiol.">
        <title>Bacillus spongiae sp. nov., isolated from sponge of Jeju Island.</title>
        <authorList>
            <person name="Lee G.E."/>
            <person name="Im W.T."/>
            <person name="Park J.S."/>
        </authorList>
    </citation>
    <scope>NUCLEOTIDE SEQUENCE [LARGE SCALE GENOMIC DNA]</scope>
    <source>
        <strain evidence="10 11">135PIL107-10</strain>
    </source>
</reference>
<evidence type="ECO:0000256" key="5">
    <source>
        <dbReference type="ARBA" id="ARBA00022984"/>
    </source>
</evidence>
<evidence type="ECO:0000256" key="9">
    <source>
        <dbReference type="PIRNR" id="PIRNR002869"/>
    </source>
</evidence>
<keyword evidence="6 8" id="KW-1133">Transmembrane helix</keyword>
<feature type="transmembrane region" description="Helical" evidence="8">
    <location>
        <begin position="379"/>
        <end position="398"/>
    </location>
</feature>
<feature type="transmembrane region" description="Helical" evidence="8">
    <location>
        <begin position="45"/>
        <end position="72"/>
    </location>
</feature>
<dbReference type="RefSeq" id="WP_336587024.1">
    <property type="nucleotide sequence ID" value="NZ_JBBAXC010000008.1"/>
</dbReference>
<feature type="transmembrane region" description="Helical" evidence="8">
    <location>
        <begin position="310"/>
        <end position="330"/>
    </location>
</feature>
<proteinExistence type="inferred from homology"/>
<dbReference type="EMBL" id="JBBAXC010000008">
    <property type="protein sequence ID" value="MEI5907585.1"/>
    <property type="molecule type" value="Genomic_DNA"/>
</dbReference>
<evidence type="ECO:0000313" key="11">
    <source>
        <dbReference type="Proteomes" id="UP001312865"/>
    </source>
</evidence>
<dbReference type="PANTHER" id="PTHR47019:SF1">
    <property type="entry name" value="LIPID II FLIPPASE MURJ"/>
    <property type="match status" value="1"/>
</dbReference>
<evidence type="ECO:0000256" key="2">
    <source>
        <dbReference type="ARBA" id="ARBA00022475"/>
    </source>
</evidence>
<organism evidence="10 11">
    <name type="scientific">Bacillus spongiae</name>
    <dbReference type="NCBI Taxonomy" id="2683610"/>
    <lineage>
        <taxon>Bacteria</taxon>
        <taxon>Bacillati</taxon>
        <taxon>Bacillota</taxon>
        <taxon>Bacilli</taxon>
        <taxon>Bacillales</taxon>
        <taxon>Bacillaceae</taxon>
        <taxon>Bacillus</taxon>
    </lineage>
</organism>
<feature type="transmembrane region" description="Helical" evidence="8">
    <location>
        <begin position="127"/>
        <end position="150"/>
    </location>
</feature>
<protein>
    <recommendedName>
        <fullName evidence="8">Probable lipid II flippase MurJ</fullName>
    </recommendedName>
</protein>
<keyword evidence="11" id="KW-1185">Reference proteome</keyword>
<comment type="pathway">
    <text evidence="8">Cell wall biogenesis; peptidoglycan biosynthesis.</text>
</comment>
<feature type="transmembrane region" description="Helical" evidence="8">
    <location>
        <begin position="350"/>
        <end position="367"/>
    </location>
</feature>
<dbReference type="HAMAP" id="MF_02078">
    <property type="entry name" value="MurJ_MviN"/>
    <property type="match status" value="1"/>
</dbReference>
<feature type="transmembrane region" description="Helical" evidence="8">
    <location>
        <begin position="265"/>
        <end position="289"/>
    </location>
</feature>
<dbReference type="InterPro" id="IPR051050">
    <property type="entry name" value="Lipid_II_flippase_MurJ/MviN"/>
</dbReference>
<dbReference type="PANTHER" id="PTHR47019">
    <property type="entry name" value="LIPID II FLIPPASE MURJ"/>
    <property type="match status" value="1"/>
</dbReference>